<keyword evidence="1" id="KW-1133">Transmembrane helix</keyword>
<dbReference type="EnsemblPlants" id="evm.model.04.1292">
    <property type="protein sequence ID" value="cds.evm.model.04.1292"/>
    <property type="gene ID" value="evm.TU.04.1292"/>
</dbReference>
<reference evidence="2" key="1">
    <citation type="submission" date="2018-11" db="EMBL/GenBank/DDBJ databases">
        <authorList>
            <person name="Grassa J C."/>
        </authorList>
    </citation>
    <scope>NUCLEOTIDE SEQUENCE [LARGE SCALE GENOMIC DNA]</scope>
</reference>
<dbReference type="AlphaFoldDB" id="A0A803PCI2"/>
<keyword evidence="1" id="KW-0472">Membrane</keyword>
<feature type="transmembrane region" description="Helical" evidence="1">
    <location>
        <begin position="181"/>
        <end position="201"/>
    </location>
</feature>
<name>A0A803PCI2_CANSA</name>
<organism evidence="2 3">
    <name type="scientific">Cannabis sativa</name>
    <name type="common">Hemp</name>
    <name type="synonym">Marijuana</name>
    <dbReference type="NCBI Taxonomy" id="3483"/>
    <lineage>
        <taxon>Eukaryota</taxon>
        <taxon>Viridiplantae</taxon>
        <taxon>Streptophyta</taxon>
        <taxon>Embryophyta</taxon>
        <taxon>Tracheophyta</taxon>
        <taxon>Spermatophyta</taxon>
        <taxon>Magnoliopsida</taxon>
        <taxon>eudicotyledons</taxon>
        <taxon>Gunneridae</taxon>
        <taxon>Pentapetalae</taxon>
        <taxon>rosids</taxon>
        <taxon>fabids</taxon>
        <taxon>Rosales</taxon>
        <taxon>Cannabaceae</taxon>
        <taxon>Cannabis</taxon>
    </lineage>
</organism>
<dbReference type="EMBL" id="UZAU01000384">
    <property type="status" value="NOT_ANNOTATED_CDS"/>
    <property type="molecule type" value="Genomic_DNA"/>
</dbReference>
<dbReference type="Gramene" id="evm.model.04.1292">
    <property type="protein sequence ID" value="cds.evm.model.04.1292"/>
    <property type="gene ID" value="evm.TU.04.1292"/>
</dbReference>
<reference evidence="2" key="2">
    <citation type="submission" date="2021-03" db="UniProtKB">
        <authorList>
            <consortium name="EnsemblPlants"/>
        </authorList>
    </citation>
    <scope>IDENTIFICATION</scope>
</reference>
<keyword evidence="3" id="KW-1185">Reference proteome</keyword>
<evidence type="ECO:0000256" key="1">
    <source>
        <dbReference type="SAM" id="Phobius"/>
    </source>
</evidence>
<protein>
    <submittedName>
        <fullName evidence="2">Uncharacterized protein</fullName>
    </submittedName>
</protein>
<evidence type="ECO:0000313" key="2">
    <source>
        <dbReference type="EnsemblPlants" id="cds.evm.model.04.1292"/>
    </source>
</evidence>
<proteinExistence type="predicted"/>
<sequence length="209" mass="22808">MSILAVMASHSNLKRKISVLKETEPIVREVVQGIPATSTTSKKKVEHGVPNLGSDLVGQLHEQGSWLLTHGDAFIGSMAENVLLQKAWSANGGAKSFSSKGFPNIQVPKFIKQCQQCFSEETLRKIDFTMNSGEKVVEEASRVKGYIPKHLEFPPFAIDVPVVEGEGNDEAIVHVMSFEDIVSVLSTFLFLAFSFSVLVGLSRTPFPCG</sequence>
<accession>A0A803PCI2</accession>
<dbReference type="Proteomes" id="UP000596661">
    <property type="component" value="Chromosome 4"/>
</dbReference>
<evidence type="ECO:0000313" key="3">
    <source>
        <dbReference type="Proteomes" id="UP000596661"/>
    </source>
</evidence>
<keyword evidence="1" id="KW-0812">Transmembrane</keyword>